<dbReference type="Proteomes" id="UP000887568">
    <property type="component" value="Unplaced"/>
</dbReference>
<evidence type="ECO:0000256" key="28">
    <source>
        <dbReference type="ARBA" id="ARBA00036424"/>
    </source>
</evidence>
<comment type="subcellular location">
    <subcellularLocation>
        <location evidence="5">Endoplasmic reticulum membrane</location>
        <topology evidence="5">Multi-pass membrane protein</topology>
    </subcellularLocation>
    <subcellularLocation>
        <location evidence="4">Endoplasmic reticulum membrane</location>
        <topology evidence="4">Peripheral membrane protein</topology>
    </subcellularLocation>
    <subcellularLocation>
        <location evidence="3">Microsome membrane</location>
        <topology evidence="3">Peripheral membrane protein</topology>
    </subcellularLocation>
</comment>
<evidence type="ECO:0000256" key="16">
    <source>
        <dbReference type="ARBA" id="ARBA00022832"/>
    </source>
</evidence>
<keyword evidence="20 34" id="KW-0408">Iron</keyword>
<evidence type="ECO:0000256" key="34">
    <source>
        <dbReference type="PIRSR" id="PIRSR602401-1"/>
    </source>
</evidence>
<dbReference type="GeneID" id="119745178"/>
<evidence type="ECO:0000256" key="31">
    <source>
        <dbReference type="ARBA" id="ARBA00040834"/>
    </source>
</evidence>
<evidence type="ECO:0000313" key="36">
    <source>
        <dbReference type="EnsemblMetazoa" id="XP_038077333.1"/>
    </source>
</evidence>
<evidence type="ECO:0000256" key="21">
    <source>
        <dbReference type="ARBA" id="ARBA00023098"/>
    </source>
</evidence>
<evidence type="ECO:0000256" key="27">
    <source>
        <dbReference type="ARBA" id="ARBA00036380"/>
    </source>
</evidence>
<dbReference type="GO" id="GO:0005506">
    <property type="term" value="F:iron ion binding"/>
    <property type="evidence" value="ECO:0007669"/>
    <property type="project" value="InterPro"/>
</dbReference>
<evidence type="ECO:0000256" key="35">
    <source>
        <dbReference type="RuleBase" id="RU000461"/>
    </source>
</evidence>
<keyword evidence="25" id="KW-0456">Lyase</keyword>
<keyword evidence="9" id="KW-0644">Prostaglandin metabolism</keyword>
<keyword evidence="16" id="KW-0276">Fatty acid metabolism</keyword>
<dbReference type="PROSITE" id="PS00086">
    <property type="entry name" value="CYTOCHROME_P450"/>
    <property type="match status" value="1"/>
</dbReference>
<keyword evidence="24" id="KW-0413">Isomerase</keyword>
<dbReference type="RefSeq" id="XP_038077333.1">
    <property type="nucleotide sequence ID" value="XM_038221405.1"/>
</dbReference>
<organism evidence="36 37">
    <name type="scientific">Patiria miniata</name>
    <name type="common">Bat star</name>
    <name type="synonym">Asterina miniata</name>
    <dbReference type="NCBI Taxonomy" id="46514"/>
    <lineage>
        <taxon>Eukaryota</taxon>
        <taxon>Metazoa</taxon>
        <taxon>Echinodermata</taxon>
        <taxon>Eleutherozoa</taxon>
        <taxon>Asterozoa</taxon>
        <taxon>Asteroidea</taxon>
        <taxon>Valvatacea</taxon>
        <taxon>Valvatida</taxon>
        <taxon>Asterinidae</taxon>
        <taxon>Patiria</taxon>
    </lineage>
</organism>
<dbReference type="PRINTS" id="PR00463">
    <property type="entry name" value="EP450I"/>
</dbReference>
<evidence type="ECO:0000256" key="19">
    <source>
        <dbReference type="ARBA" id="ARBA00023002"/>
    </source>
</evidence>
<evidence type="ECO:0000256" key="33">
    <source>
        <dbReference type="ARBA" id="ARBA00054825"/>
    </source>
</evidence>
<keyword evidence="14 34" id="KW-0479">Metal-binding</keyword>
<evidence type="ECO:0000256" key="17">
    <source>
        <dbReference type="ARBA" id="ARBA00022848"/>
    </source>
</evidence>
<evidence type="ECO:0000256" key="23">
    <source>
        <dbReference type="ARBA" id="ARBA00023160"/>
    </source>
</evidence>
<dbReference type="InterPro" id="IPR017972">
    <property type="entry name" value="Cyt_P450_CS"/>
</dbReference>
<dbReference type="PANTHER" id="PTHR24302">
    <property type="entry name" value="CYTOCHROME P450 FAMILY 3"/>
    <property type="match status" value="1"/>
</dbReference>
<evidence type="ECO:0000256" key="26">
    <source>
        <dbReference type="ARBA" id="ARBA00033404"/>
    </source>
</evidence>
<comment type="similarity">
    <text evidence="6 35">Belongs to the cytochrome P450 family.</text>
</comment>
<dbReference type="GO" id="GO:0020037">
    <property type="term" value="F:heme binding"/>
    <property type="evidence" value="ECO:0007669"/>
    <property type="project" value="InterPro"/>
</dbReference>
<evidence type="ECO:0000256" key="14">
    <source>
        <dbReference type="ARBA" id="ARBA00022723"/>
    </source>
</evidence>
<evidence type="ECO:0000256" key="9">
    <source>
        <dbReference type="ARBA" id="ARBA00022501"/>
    </source>
</evidence>
<feature type="binding site" description="axial binding residue" evidence="34">
    <location>
        <position position="448"/>
    </location>
    <ligand>
        <name>heme</name>
        <dbReference type="ChEBI" id="CHEBI:30413"/>
    </ligand>
    <ligandPart>
        <name>Fe</name>
        <dbReference type="ChEBI" id="CHEBI:18248"/>
    </ligandPart>
</feature>
<comment type="function">
    <text evidence="33">Catalyzes the conversion of prostaglandin H2 (PGH2) to thromboxane A2 (TXA2), a potent inducer of blood vessel constriction and platelet aggregation. Also cleaves PGH2 to 12-hydroxy-heptadecatrienoicacid (12-HHT) and malondialdehyde, which is known to act as a mediator of DNA damage. 12-HHT and malondialdehyde are formed stoichiometrically in the same amounts as TXA2. Additionally, displays dehydratase activity, toward (15S)-hydroperoxy-(5Z,8Z,11Z,13E)-eicosatetraenoate (15(S)-HPETE) producing 15-KETE and 15-HETE.</text>
</comment>
<dbReference type="CDD" id="cd11055">
    <property type="entry name" value="CYP3A-like"/>
    <property type="match status" value="1"/>
</dbReference>
<comment type="cofactor">
    <cofactor evidence="34">
        <name>heme</name>
        <dbReference type="ChEBI" id="CHEBI:30413"/>
    </cofactor>
</comment>
<dbReference type="Pfam" id="PF00067">
    <property type="entry name" value="p450"/>
    <property type="match status" value="1"/>
</dbReference>
<keyword evidence="21" id="KW-0443">Lipid metabolism</keyword>
<reference evidence="36" key="1">
    <citation type="submission" date="2022-11" db="UniProtKB">
        <authorList>
            <consortium name="EnsemblMetazoa"/>
        </authorList>
    </citation>
    <scope>IDENTIFICATION</scope>
</reference>
<name>A0A914BM24_PATMI</name>
<keyword evidence="13" id="KW-0812">Transmembrane</keyword>
<keyword evidence="17" id="KW-0492">Microsome</keyword>
<dbReference type="Gene3D" id="1.10.630.10">
    <property type="entry name" value="Cytochrome P450"/>
    <property type="match status" value="1"/>
</dbReference>
<dbReference type="GO" id="GO:0001516">
    <property type="term" value="P:prostaglandin biosynthetic process"/>
    <property type="evidence" value="ECO:0007669"/>
    <property type="project" value="UniProtKB-KW"/>
</dbReference>
<dbReference type="GO" id="GO:0008395">
    <property type="term" value="F:steroid hydroxylase activity"/>
    <property type="evidence" value="ECO:0007669"/>
    <property type="project" value="TreeGrafter"/>
</dbReference>
<evidence type="ECO:0000256" key="13">
    <source>
        <dbReference type="ARBA" id="ARBA00022692"/>
    </source>
</evidence>
<comment type="catalytic activity">
    <reaction evidence="29">
        <text>prostaglandin H2 = thromboxane A2</text>
        <dbReference type="Rhea" id="RHEA:17137"/>
        <dbReference type="ChEBI" id="CHEBI:57405"/>
        <dbReference type="ChEBI" id="CHEBI:57445"/>
        <dbReference type="EC" id="5.3.99.5"/>
    </reaction>
    <physiologicalReaction direction="left-to-right" evidence="29">
        <dbReference type="Rhea" id="RHEA:17138"/>
    </physiologicalReaction>
</comment>
<keyword evidence="11" id="KW-0643">Prostaglandin biosynthesis</keyword>
<evidence type="ECO:0000256" key="2">
    <source>
        <dbReference type="ARBA" id="ARBA00001719"/>
    </source>
</evidence>
<protein>
    <recommendedName>
        <fullName evidence="31">Thromboxane-A synthase</fullName>
        <ecNumber evidence="8">4.2.1.152</ecNumber>
        <ecNumber evidence="30">5.3.99.5</ecNumber>
    </recommendedName>
    <alternativeName>
        <fullName evidence="32">Cytochrome P450 5A1</fullName>
    </alternativeName>
    <alternativeName>
        <fullName evidence="26">Hydroperoxy icosatetraenoate dehydratase</fullName>
    </alternativeName>
</protein>
<evidence type="ECO:0000256" key="18">
    <source>
        <dbReference type="ARBA" id="ARBA00022989"/>
    </source>
</evidence>
<evidence type="ECO:0000256" key="22">
    <source>
        <dbReference type="ARBA" id="ARBA00023136"/>
    </source>
</evidence>
<dbReference type="AlphaFoldDB" id="A0A914BM24"/>
<dbReference type="OMA" id="EIFSMCM"/>
<comment type="catalytic activity">
    <reaction evidence="2">
        <text>a hydroperoxyeicosatetraenoate = an oxoeicosatetraenoate + H2O</text>
        <dbReference type="Rhea" id="RHEA:55556"/>
        <dbReference type="ChEBI" id="CHEBI:15377"/>
        <dbReference type="ChEBI" id="CHEBI:59720"/>
        <dbReference type="ChEBI" id="CHEBI:131859"/>
        <dbReference type="EC" id="4.2.1.152"/>
    </reaction>
    <physiologicalReaction direction="left-to-right" evidence="2">
        <dbReference type="Rhea" id="RHEA:55557"/>
    </physiologicalReaction>
</comment>
<evidence type="ECO:0000256" key="20">
    <source>
        <dbReference type="ARBA" id="ARBA00023004"/>
    </source>
</evidence>
<sequence length="507" mass="58147">MIGTITIVLLSALLAYIGWRTYDQLTFFGKLGLKGPTPLPIFGNLFGFKIGVYKALQKWTKEYGKTFGISRGARKVIISSDVDFVREIMVKQFTNFADRQGFPLRPEETNFDLLNLKGDRWKAMRETVALVFTKHKMQKMLPMVTECADETVKNLKENEKKTEGVLDIHKYMCEYGIDVGSYCFFALRATSQEDMTVLMNQANAMWIRFKTFYLPWFVIMLFPQLEPIFKYLGCSIHPHESVDYFTQLIKGTMDSRRADPNSSKYMDFLQLMMNANEELNSSATTINGRQLQKRALTDKEIFAMSMSVFAGNTETSPGTLSFIFFMLAMHPEVQEKLIQEIDDVMGGGDDVTQEKVNKMTYMDMVIRESLRLYPTAASLDRVCSEDCVVKGIKIPKGTLVEIGVYAIQTDPDYWKDPFTFDPERFSAENKAKMDPMTWLAFGQGPRMCIGYRFAMVEMIVMLTRTFQKFRLEICAKTENPPTRGTRGLMTPEKGINLRLVPRQEQSL</sequence>
<evidence type="ECO:0000256" key="1">
    <source>
        <dbReference type="ARBA" id="ARBA00001143"/>
    </source>
</evidence>
<evidence type="ECO:0000256" key="30">
    <source>
        <dbReference type="ARBA" id="ARBA00038872"/>
    </source>
</evidence>
<evidence type="ECO:0000256" key="8">
    <source>
        <dbReference type="ARBA" id="ARBA00013084"/>
    </source>
</evidence>
<evidence type="ECO:0000256" key="12">
    <source>
        <dbReference type="ARBA" id="ARBA00022617"/>
    </source>
</evidence>
<keyword evidence="23" id="KW-0275">Fatty acid biosynthesis</keyword>
<accession>A0A914BM24</accession>
<dbReference type="GO" id="GO:0016705">
    <property type="term" value="F:oxidoreductase activity, acting on paired donors, with incorporation or reduction of molecular oxygen"/>
    <property type="evidence" value="ECO:0007669"/>
    <property type="project" value="InterPro"/>
</dbReference>
<keyword evidence="15" id="KW-0256">Endoplasmic reticulum</keyword>
<dbReference type="InterPro" id="IPR050705">
    <property type="entry name" value="Cytochrome_P450_3A"/>
</dbReference>
<keyword evidence="19 35" id="KW-0560">Oxidoreductase</keyword>
<keyword evidence="10" id="KW-0444">Lipid biosynthesis</keyword>
<evidence type="ECO:0000256" key="3">
    <source>
        <dbReference type="ARBA" id="ARBA00004174"/>
    </source>
</evidence>
<evidence type="ECO:0000256" key="11">
    <source>
        <dbReference type="ARBA" id="ARBA00022585"/>
    </source>
</evidence>
<evidence type="ECO:0000256" key="15">
    <source>
        <dbReference type="ARBA" id="ARBA00022824"/>
    </source>
</evidence>
<dbReference type="PANTHER" id="PTHR24302:SF47">
    <property type="entry name" value="CYTOCHROME P450"/>
    <property type="match status" value="1"/>
</dbReference>
<dbReference type="GO" id="GO:0106256">
    <property type="term" value="F:hydroperoxy icosatetraenoate dehydratase activity"/>
    <property type="evidence" value="ECO:0007669"/>
    <property type="project" value="UniProtKB-EC"/>
</dbReference>
<comment type="subunit">
    <text evidence="7">Monomer.</text>
</comment>
<dbReference type="InterPro" id="IPR036396">
    <property type="entry name" value="Cyt_P450_sf"/>
</dbReference>
<comment type="catalytic activity">
    <reaction evidence="28">
        <text>prostaglandin H2 = (12S)-hydroxy-(5Z,8E,10E)-heptadecatrienoate + malonaldehyde</text>
        <dbReference type="Rhea" id="RHEA:48644"/>
        <dbReference type="ChEBI" id="CHEBI:57405"/>
        <dbReference type="ChEBI" id="CHEBI:90694"/>
        <dbReference type="ChEBI" id="CHEBI:566274"/>
    </reaction>
</comment>
<dbReference type="EnsemblMetazoa" id="XM_038221405.1">
    <property type="protein sequence ID" value="XP_038077333.1"/>
    <property type="gene ID" value="LOC119745178"/>
</dbReference>
<dbReference type="InterPro" id="IPR002401">
    <property type="entry name" value="Cyt_P450_E_grp-I"/>
</dbReference>
<comment type="catalytic activity">
    <reaction evidence="27">
        <text>(15S)-hydroperoxy-(5Z,8Z,11Z,13E)-eicosatetraenoate + AH2 = (15S)-hydroxy-(5Z,8Z,11Z,13E)-eicosatetraenoate + A + H2O</text>
        <dbReference type="Rhea" id="RHEA:48856"/>
        <dbReference type="ChEBI" id="CHEBI:13193"/>
        <dbReference type="ChEBI" id="CHEBI:15377"/>
        <dbReference type="ChEBI" id="CHEBI:17499"/>
        <dbReference type="ChEBI" id="CHEBI:57409"/>
        <dbReference type="ChEBI" id="CHEBI:57446"/>
    </reaction>
    <physiologicalReaction direction="left-to-right" evidence="27">
        <dbReference type="Rhea" id="RHEA:48857"/>
    </physiologicalReaction>
</comment>
<keyword evidence="22" id="KW-0472">Membrane</keyword>
<evidence type="ECO:0000256" key="10">
    <source>
        <dbReference type="ARBA" id="ARBA00022516"/>
    </source>
</evidence>
<dbReference type="InterPro" id="IPR001128">
    <property type="entry name" value="Cyt_P450"/>
</dbReference>
<keyword evidence="35" id="KW-0503">Monooxygenase</keyword>
<dbReference type="EC" id="4.2.1.152" evidence="8"/>
<dbReference type="PRINTS" id="PR00385">
    <property type="entry name" value="P450"/>
</dbReference>
<proteinExistence type="inferred from homology"/>
<evidence type="ECO:0000256" key="6">
    <source>
        <dbReference type="ARBA" id="ARBA00010617"/>
    </source>
</evidence>
<evidence type="ECO:0000256" key="29">
    <source>
        <dbReference type="ARBA" id="ARBA00036475"/>
    </source>
</evidence>
<dbReference type="GO" id="GO:0005789">
    <property type="term" value="C:endoplasmic reticulum membrane"/>
    <property type="evidence" value="ECO:0007669"/>
    <property type="project" value="UniProtKB-SubCell"/>
</dbReference>
<dbReference type="SUPFAM" id="SSF48264">
    <property type="entry name" value="Cytochrome P450"/>
    <property type="match status" value="1"/>
</dbReference>
<keyword evidence="18" id="KW-1133">Transmembrane helix</keyword>
<keyword evidence="37" id="KW-1185">Reference proteome</keyword>
<evidence type="ECO:0000256" key="24">
    <source>
        <dbReference type="ARBA" id="ARBA00023235"/>
    </source>
</evidence>
<comment type="catalytic activity">
    <reaction evidence="1">
        <text>(15S)-hydroperoxy-(5Z,8Z,11Z,13E)-eicosatetraenoate = 15-oxo-(5Z,8Z,11Z,13E)-eicosatetraenoate + H2O</text>
        <dbReference type="Rhea" id="RHEA:48636"/>
        <dbReference type="ChEBI" id="CHEBI:15377"/>
        <dbReference type="ChEBI" id="CHEBI:57410"/>
        <dbReference type="ChEBI" id="CHEBI:57446"/>
    </reaction>
    <physiologicalReaction direction="left-to-right" evidence="1">
        <dbReference type="Rhea" id="RHEA:48637"/>
    </physiologicalReaction>
</comment>
<evidence type="ECO:0000256" key="5">
    <source>
        <dbReference type="ARBA" id="ARBA00004477"/>
    </source>
</evidence>
<dbReference type="OrthoDB" id="2789670at2759"/>
<evidence type="ECO:0000256" key="7">
    <source>
        <dbReference type="ARBA" id="ARBA00011245"/>
    </source>
</evidence>
<dbReference type="EC" id="5.3.99.5" evidence="30"/>
<evidence type="ECO:0000256" key="4">
    <source>
        <dbReference type="ARBA" id="ARBA00004406"/>
    </source>
</evidence>
<evidence type="ECO:0000256" key="25">
    <source>
        <dbReference type="ARBA" id="ARBA00023239"/>
    </source>
</evidence>
<evidence type="ECO:0000256" key="32">
    <source>
        <dbReference type="ARBA" id="ARBA00042726"/>
    </source>
</evidence>
<keyword evidence="12 34" id="KW-0349">Heme</keyword>
<evidence type="ECO:0000313" key="37">
    <source>
        <dbReference type="Proteomes" id="UP000887568"/>
    </source>
</evidence>
<dbReference type="FunFam" id="1.10.630.10:FF:000042">
    <property type="entry name" value="Cytochrome P450"/>
    <property type="match status" value="1"/>
</dbReference>
<dbReference type="GO" id="GO:0004796">
    <property type="term" value="F:thromboxane-A synthase activity"/>
    <property type="evidence" value="ECO:0007669"/>
    <property type="project" value="UniProtKB-EC"/>
</dbReference>